<name>I4BB97_TURPD</name>
<evidence type="ECO:0000259" key="8">
    <source>
        <dbReference type="PROSITE" id="PS50125"/>
    </source>
</evidence>
<dbReference type="GO" id="GO:0030313">
    <property type="term" value="C:cell envelope"/>
    <property type="evidence" value="ECO:0007669"/>
    <property type="project" value="UniProtKB-SubCell"/>
</dbReference>
<dbReference type="KEGG" id="tpx:Turpa_3920"/>
<comment type="subcellular location">
    <subcellularLocation>
        <location evidence="1">Cell envelope</location>
    </subcellularLocation>
</comment>
<comment type="similarity">
    <text evidence="2">Belongs to the adenylyl cyclase class-3 family.</text>
</comment>
<dbReference type="SMART" id="SM00044">
    <property type="entry name" value="CYCc"/>
    <property type="match status" value="1"/>
</dbReference>
<evidence type="ECO:0000256" key="2">
    <source>
        <dbReference type="ARBA" id="ARBA00005381"/>
    </source>
</evidence>
<dbReference type="PROSITE" id="PS50885">
    <property type="entry name" value="HAMP"/>
    <property type="match status" value="1"/>
</dbReference>
<dbReference type="AlphaFoldDB" id="I4BB97"/>
<feature type="transmembrane region" description="Helical" evidence="7">
    <location>
        <begin position="296"/>
        <end position="316"/>
    </location>
</feature>
<dbReference type="CDD" id="cd07302">
    <property type="entry name" value="CHD"/>
    <property type="match status" value="1"/>
</dbReference>
<evidence type="ECO:0000256" key="7">
    <source>
        <dbReference type="SAM" id="Phobius"/>
    </source>
</evidence>
<accession>I4BB97</accession>
<dbReference type="PROSITE" id="PS50125">
    <property type="entry name" value="GUANYLATE_CYCLASE_2"/>
    <property type="match status" value="1"/>
</dbReference>
<evidence type="ECO:0000256" key="4">
    <source>
        <dbReference type="ARBA" id="ARBA00022692"/>
    </source>
</evidence>
<keyword evidence="5 7" id="KW-1133">Transmembrane helix</keyword>
<keyword evidence="6 7" id="KW-0472">Membrane</keyword>
<dbReference type="InterPro" id="IPR029787">
    <property type="entry name" value="Nucleotide_cyclase"/>
</dbReference>
<dbReference type="OrthoDB" id="9806704at2"/>
<dbReference type="Gene3D" id="6.10.340.10">
    <property type="match status" value="1"/>
</dbReference>
<dbReference type="InterPro" id="IPR001054">
    <property type="entry name" value="A/G_cyclase"/>
</dbReference>
<evidence type="ECO:0000256" key="6">
    <source>
        <dbReference type="ARBA" id="ARBA00023136"/>
    </source>
</evidence>
<dbReference type="InterPro" id="IPR003660">
    <property type="entry name" value="HAMP_dom"/>
</dbReference>
<keyword evidence="3" id="KW-1003">Cell membrane</keyword>
<dbReference type="CDD" id="cd06225">
    <property type="entry name" value="HAMP"/>
    <property type="match status" value="1"/>
</dbReference>
<dbReference type="GO" id="GO:0016020">
    <property type="term" value="C:membrane"/>
    <property type="evidence" value="ECO:0007669"/>
    <property type="project" value="InterPro"/>
</dbReference>
<dbReference type="Pfam" id="PF00211">
    <property type="entry name" value="Guanylate_cyc"/>
    <property type="match status" value="1"/>
</dbReference>
<evidence type="ECO:0000313" key="10">
    <source>
        <dbReference type="EMBL" id="AFM14554.1"/>
    </source>
</evidence>
<keyword evidence="11" id="KW-1185">Reference proteome</keyword>
<dbReference type="GO" id="GO:0006171">
    <property type="term" value="P:cAMP biosynthetic process"/>
    <property type="evidence" value="ECO:0007669"/>
    <property type="project" value="TreeGrafter"/>
</dbReference>
<dbReference type="SMART" id="SM00304">
    <property type="entry name" value="HAMP"/>
    <property type="match status" value="1"/>
</dbReference>
<keyword evidence="4 7" id="KW-0812">Transmembrane</keyword>
<organism evidence="10 11">
    <name type="scientific">Turneriella parva (strain ATCC BAA-1111 / DSM 21527 / NCTC 11395 / H)</name>
    <name type="common">Leptospira parva</name>
    <dbReference type="NCBI Taxonomy" id="869212"/>
    <lineage>
        <taxon>Bacteria</taxon>
        <taxon>Pseudomonadati</taxon>
        <taxon>Spirochaetota</taxon>
        <taxon>Spirochaetia</taxon>
        <taxon>Leptospirales</taxon>
        <taxon>Leptospiraceae</taxon>
        <taxon>Turneriella</taxon>
    </lineage>
</organism>
<dbReference type="InterPro" id="IPR050697">
    <property type="entry name" value="Adenylyl/Guanylyl_Cyclase_3/4"/>
</dbReference>
<dbReference type="HOGENOM" id="CLU_016487_0_0_12"/>
<proteinExistence type="inferred from homology"/>
<dbReference type="Proteomes" id="UP000006048">
    <property type="component" value="Chromosome"/>
</dbReference>
<dbReference type="PATRIC" id="fig|869212.3.peg.3951"/>
<evidence type="ECO:0000256" key="3">
    <source>
        <dbReference type="ARBA" id="ARBA00022475"/>
    </source>
</evidence>
<dbReference type="Pfam" id="PF00672">
    <property type="entry name" value="HAMP"/>
    <property type="match status" value="1"/>
</dbReference>
<evidence type="ECO:0000259" key="9">
    <source>
        <dbReference type="PROSITE" id="PS50885"/>
    </source>
</evidence>
<protein>
    <submittedName>
        <fullName evidence="10">Adenylate/guanylate cyclase with integral membrane sensor</fullName>
    </submittedName>
</protein>
<dbReference type="SUPFAM" id="SSF158472">
    <property type="entry name" value="HAMP domain-like"/>
    <property type="match status" value="1"/>
</dbReference>
<dbReference type="PANTHER" id="PTHR43081:SF1">
    <property type="entry name" value="ADENYLATE CYCLASE, TERMINAL-DIFFERENTIATION SPECIFIC"/>
    <property type="match status" value="1"/>
</dbReference>
<dbReference type="Gene3D" id="3.30.70.1230">
    <property type="entry name" value="Nucleotide cyclase"/>
    <property type="match status" value="1"/>
</dbReference>
<feature type="domain" description="Guanylate cyclase" evidence="8">
    <location>
        <begin position="402"/>
        <end position="534"/>
    </location>
</feature>
<dbReference type="GO" id="GO:0035556">
    <property type="term" value="P:intracellular signal transduction"/>
    <property type="evidence" value="ECO:0007669"/>
    <property type="project" value="InterPro"/>
</dbReference>
<dbReference type="FunFam" id="3.30.70.1230:FF:000016">
    <property type="entry name" value="Adenylate/guanylate cyclase domain-containing protein"/>
    <property type="match status" value="1"/>
</dbReference>
<dbReference type="STRING" id="869212.Turpa_3920"/>
<reference evidence="10 11" key="1">
    <citation type="submission" date="2012-06" db="EMBL/GenBank/DDBJ databases">
        <title>The complete chromosome of genome of Turneriella parva DSM 21527.</title>
        <authorList>
            <consortium name="US DOE Joint Genome Institute (JGI-PGF)"/>
            <person name="Lucas S."/>
            <person name="Han J."/>
            <person name="Lapidus A."/>
            <person name="Bruce D."/>
            <person name="Goodwin L."/>
            <person name="Pitluck S."/>
            <person name="Peters L."/>
            <person name="Kyrpides N."/>
            <person name="Mavromatis K."/>
            <person name="Ivanova N."/>
            <person name="Mikhailova N."/>
            <person name="Chertkov O."/>
            <person name="Detter J.C."/>
            <person name="Tapia R."/>
            <person name="Han C."/>
            <person name="Land M."/>
            <person name="Hauser L."/>
            <person name="Markowitz V."/>
            <person name="Cheng J.-F."/>
            <person name="Hugenholtz P."/>
            <person name="Woyke T."/>
            <person name="Wu D."/>
            <person name="Gronow S."/>
            <person name="Wellnitz S."/>
            <person name="Brambilla E."/>
            <person name="Klenk H.-P."/>
            <person name="Eisen J.A."/>
        </authorList>
    </citation>
    <scope>NUCLEOTIDE SEQUENCE [LARGE SCALE GENOMIC DNA]</scope>
    <source>
        <strain evidence="11">ATCC BAA-1111 / DSM 21527 / NCTC 11395 / H</strain>
    </source>
</reference>
<gene>
    <name evidence="10" type="ordered locus">Turpa_3920</name>
</gene>
<evidence type="ECO:0000256" key="1">
    <source>
        <dbReference type="ARBA" id="ARBA00004196"/>
    </source>
</evidence>
<dbReference type="RefSeq" id="WP_014805031.1">
    <property type="nucleotide sequence ID" value="NC_018020.1"/>
</dbReference>
<dbReference type="SUPFAM" id="SSF55073">
    <property type="entry name" value="Nucleotide cyclase"/>
    <property type="match status" value="1"/>
</dbReference>
<dbReference type="EMBL" id="CP002959">
    <property type="protein sequence ID" value="AFM14554.1"/>
    <property type="molecule type" value="Genomic_DNA"/>
</dbReference>
<feature type="domain" description="HAMP" evidence="9">
    <location>
        <begin position="318"/>
        <end position="370"/>
    </location>
</feature>
<dbReference type="GO" id="GO:0004016">
    <property type="term" value="F:adenylate cyclase activity"/>
    <property type="evidence" value="ECO:0007669"/>
    <property type="project" value="UniProtKB-ARBA"/>
</dbReference>
<dbReference type="PANTHER" id="PTHR43081">
    <property type="entry name" value="ADENYLATE CYCLASE, TERMINAL-DIFFERENTIATION SPECIFIC-RELATED"/>
    <property type="match status" value="1"/>
</dbReference>
<feature type="transmembrane region" description="Helical" evidence="7">
    <location>
        <begin position="20"/>
        <end position="43"/>
    </location>
</feature>
<evidence type="ECO:0000313" key="11">
    <source>
        <dbReference type="Proteomes" id="UP000006048"/>
    </source>
</evidence>
<evidence type="ECO:0000256" key="5">
    <source>
        <dbReference type="ARBA" id="ARBA00022989"/>
    </source>
</evidence>
<sequence>MLNRLRNAYAQLFTTIRAKLIAIISLIILLSILLFTGISLNLFQTNMSELIKLNNGNNAKMLSDKIEAELRSQGDQLRLLSTLSREGSAVMNAYFKDSSDFLLVADFESLTGGAGKSYYREDKLARLNVTPEQMKSLLRFTDADAKAVRQGQAIIRSLPFSRQSVWLYAVPFNEKGSDRAIAAIMNGDSLTALFGALKSKGTSSSLYAAMMVDSGKKLVAHSDNRKYKAAQEMANHPAVDVAFKKFAQNVATGVQRYSIDEITEYGSYRKLAFGGAAVITTVNEDIAFEAVRWARITIILIALLILMIAILSIYFFSRTISDPLKALVGATQRIRGGNYDVHMEKTSRDEVGELTQAFNEMSDGLRERENLKGAFGKFVNEEVAKMVMKGDLALGGESKIATVFFSDIRSFTSISEKMTPLEVVGFLNEYMTLMVEIVHRHGGVVDKFIGDAIMAIWGAPVTKPNDAENAVLAALEMRQALHKFNQGRGSRAKPVIRIGMGLNTGEVLAGQIGSLDRLEYTVIGDTVNLASRMEGLNKAFGTDILITQNTYDLLKKKFTCIQLHKIKVKGKAEAQRVYAVMGKAGDTKAPKTLAELHKFTGLYPQKNVAK</sequence>